<dbReference type="InterPro" id="IPR036374">
    <property type="entry name" value="OxRdtase_Mopterin-bd_sf"/>
</dbReference>
<evidence type="ECO:0000256" key="1">
    <source>
        <dbReference type="SAM" id="Phobius"/>
    </source>
</evidence>
<dbReference type="GO" id="GO:0043546">
    <property type="term" value="F:molybdopterin cofactor binding"/>
    <property type="evidence" value="ECO:0007669"/>
    <property type="project" value="TreeGrafter"/>
</dbReference>
<evidence type="ECO:0000259" key="4">
    <source>
        <dbReference type="Pfam" id="PF03404"/>
    </source>
</evidence>
<feature type="signal peptide" evidence="2">
    <location>
        <begin position="1"/>
        <end position="15"/>
    </location>
</feature>
<dbReference type="InterPro" id="IPR000572">
    <property type="entry name" value="OxRdtase_Mopterin-bd_dom"/>
</dbReference>
<accession>A0A0K2SN99</accession>
<dbReference type="Gene3D" id="3.90.420.10">
    <property type="entry name" value="Oxidoreductase, molybdopterin-binding domain"/>
    <property type="match status" value="1"/>
</dbReference>
<dbReference type="Pfam" id="PF03404">
    <property type="entry name" value="Mo-co_dimer"/>
    <property type="match status" value="1"/>
</dbReference>
<feature type="domain" description="Oxidoreductase molybdopterin-binding" evidence="3">
    <location>
        <begin position="224"/>
        <end position="372"/>
    </location>
</feature>
<proteinExistence type="predicted"/>
<name>A0A0K2SN99_LIMPI</name>
<protein>
    <submittedName>
        <fullName evidence="5">Molybdopterin-binding oxidoreductase</fullName>
    </submittedName>
</protein>
<dbReference type="InterPro" id="IPR005066">
    <property type="entry name" value="MoCF_OxRdtse_dimer"/>
</dbReference>
<feature type="domain" description="Moybdenum cofactor oxidoreductase dimerisation" evidence="4">
    <location>
        <begin position="392"/>
        <end position="466"/>
    </location>
</feature>
<keyword evidence="1" id="KW-1133">Transmembrane helix</keyword>
<keyword evidence="1" id="KW-0812">Transmembrane</keyword>
<evidence type="ECO:0000313" key="5">
    <source>
        <dbReference type="EMBL" id="BAS28586.1"/>
    </source>
</evidence>
<dbReference type="SUPFAM" id="SSF56524">
    <property type="entry name" value="Oxidoreductase molybdopterin-binding domain"/>
    <property type="match status" value="1"/>
</dbReference>
<dbReference type="Proteomes" id="UP000065807">
    <property type="component" value="Chromosome"/>
</dbReference>
<dbReference type="PATRIC" id="fig|1555112.3.peg.2798"/>
<evidence type="ECO:0000313" key="6">
    <source>
        <dbReference type="Proteomes" id="UP000065807"/>
    </source>
</evidence>
<feature type="chain" id="PRO_5039669790" evidence="2">
    <location>
        <begin position="16"/>
        <end position="496"/>
    </location>
</feature>
<reference evidence="6" key="2">
    <citation type="journal article" date="2016" name="Int. J. Syst. Evol. Microbiol.">
        <title>Complete genome sequence and cell structure of Limnochorda pilosa, a Gram-negative spore-former within the phylum Firmicutes.</title>
        <authorList>
            <person name="Watanabe M."/>
            <person name="Kojima H."/>
            <person name="Fukui M."/>
        </authorList>
    </citation>
    <scope>NUCLEOTIDE SEQUENCE [LARGE SCALE GENOMIC DNA]</scope>
    <source>
        <strain evidence="6">HC45</strain>
    </source>
</reference>
<gene>
    <name evidence="5" type="ORF">LIP_2756</name>
</gene>
<feature type="transmembrane region" description="Helical" evidence="1">
    <location>
        <begin position="53"/>
        <end position="73"/>
    </location>
</feature>
<feature type="transmembrane region" description="Helical" evidence="1">
    <location>
        <begin position="85"/>
        <end position="104"/>
    </location>
</feature>
<dbReference type="GO" id="GO:0020037">
    <property type="term" value="F:heme binding"/>
    <property type="evidence" value="ECO:0007669"/>
    <property type="project" value="TreeGrafter"/>
</dbReference>
<dbReference type="GO" id="GO:0008482">
    <property type="term" value="F:sulfite oxidase activity"/>
    <property type="evidence" value="ECO:0007669"/>
    <property type="project" value="TreeGrafter"/>
</dbReference>
<dbReference type="EMBL" id="AP014924">
    <property type="protein sequence ID" value="BAS28586.1"/>
    <property type="molecule type" value="Genomic_DNA"/>
</dbReference>
<dbReference type="GO" id="GO:0006790">
    <property type="term" value="P:sulfur compound metabolic process"/>
    <property type="evidence" value="ECO:0007669"/>
    <property type="project" value="TreeGrafter"/>
</dbReference>
<dbReference type="SUPFAM" id="SSF81296">
    <property type="entry name" value="E set domains"/>
    <property type="match status" value="1"/>
</dbReference>
<dbReference type="Gene3D" id="2.60.40.650">
    <property type="match status" value="1"/>
</dbReference>
<sequence length="496" mass="53911">MAGVLAAFLAAALQAALRFTLGTPLAPEEVAQHLFRWVPLEVFRFFVQRLGELAKWGAFGGSVAFYLMAGALAAPWVRRAGDRTAVLWILAGAAAHVGFLSGLAPWTHAAGVYLLSSALYVCAARTLLPGPPRPVQAGAARGNDADSQDPLVVDAGRRRLLAVAVVAAVGAVTCPLARAVRAVAQAARQGAGEITARIDGLRGAVPWITPNRDFYRVSKNLFDPRVSARDWRLRIDGNVERPLELRHEDLAGLEAQVEPFTTLSCISNPIGGDLIGNARWGGVPLRSLLERARLRPGVVDLRFEAADGYTDSIPLEKALHPETLLAWEMNGERLPPDHGFPARLIVPGIYGMKNVKWITRIEAVNEDYKGYWEVRGWSDTAVTRTLSRIDVPRNGQTVGPGPVYAAGIAFAGDRGISRVEVSFDGGATWREAELEPVPTGLTWVRWLIEWQPAEPGRYTLAVRAYDGRGERQEETSSNPLPEGATGLHRIQVTWRA</sequence>
<dbReference type="STRING" id="1555112.LIP_2756"/>
<dbReference type="PANTHER" id="PTHR19372">
    <property type="entry name" value="SULFITE REDUCTASE"/>
    <property type="match status" value="1"/>
</dbReference>
<dbReference type="Pfam" id="PF00174">
    <property type="entry name" value="Oxidored_molyb"/>
    <property type="match status" value="1"/>
</dbReference>
<evidence type="ECO:0000259" key="3">
    <source>
        <dbReference type="Pfam" id="PF00174"/>
    </source>
</evidence>
<organism evidence="5 6">
    <name type="scientific">Limnochorda pilosa</name>
    <dbReference type="NCBI Taxonomy" id="1555112"/>
    <lineage>
        <taxon>Bacteria</taxon>
        <taxon>Bacillati</taxon>
        <taxon>Bacillota</taxon>
        <taxon>Limnochordia</taxon>
        <taxon>Limnochordales</taxon>
        <taxon>Limnochordaceae</taxon>
        <taxon>Limnochorda</taxon>
    </lineage>
</organism>
<dbReference type="KEGG" id="lpil:LIP_2756"/>
<dbReference type="AlphaFoldDB" id="A0A0K2SN99"/>
<keyword evidence="6" id="KW-1185">Reference proteome</keyword>
<dbReference type="GO" id="GO:0030151">
    <property type="term" value="F:molybdenum ion binding"/>
    <property type="evidence" value="ECO:0007669"/>
    <property type="project" value="InterPro"/>
</dbReference>
<evidence type="ECO:0000256" key="2">
    <source>
        <dbReference type="SAM" id="SignalP"/>
    </source>
</evidence>
<keyword evidence="1" id="KW-0472">Membrane</keyword>
<dbReference type="InterPro" id="IPR014756">
    <property type="entry name" value="Ig_E-set"/>
</dbReference>
<reference evidence="6" key="1">
    <citation type="submission" date="2015-07" db="EMBL/GenBank/DDBJ databases">
        <title>Complete genome sequence and phylogenetic analysis of Limnochorda pilosa.</title>
        <authorList>
            <person name="Watanabe M."/>
            <person name="Kojima H."/>
            <person name="Fukui M."/>
        </authorList>
    </citation>
    <scope>NUCLEOTIDE SEQUENCE [LARGE SCALE GENOMIC DNA]</scope>
    <source>
        <strain evidence="6">HC45</strain>
    </source>
</reference>
<keyword evidence="2" id="KW-0732">Signal</keyword>
<dbReference type="PANTHER" id="PTHR19372:SF7">
    <property type="entry name" value="SULFITE OXIDASE, MITOCHONDRIAL"/>
    <property type="match status" value="1"/>
</dbReference>